<reference evidence="2 3" key="1">
    <citation type="submission" date="2019-11" db="EMBL/GenBank/DDBJ databases">
        <authorList>
            <person name="Cao P."/>
        </authorList>
    </citation>
    <scope>NUCLEOTIDE SEQUENCE [LARGE SCALE GENOMIC DNA]</scope>
    <source>
        <strain evidence="2 3">NEAU-AAG5</strain>
    </source>
</reference>
<gene>
    <name evidence="2" type="ORF">GNZ18_10685</name>
</gene>
<proteinExistence type="predicted"/>
<dbReference type="RefSeq" id="WP_156216067.1">
    <property type="nucleotide sequence ID" value="NZ_WOFH01000003.1"/>
</dbReference>
<dbReference type="AlphaFoldDB" id="A0A7K1KXY1"/>
<comment type="caution">
    <text evidence="2">The sequence shown here is derived from an EMBL/GenBank/DDBJ whole genome shotgun (WGS) entry which is preliminary data.</text>
</comment>
<protein>
    <submittedName>
        <fullName evidence="2">Uncharacterized protein</fullName>
    </submittedName>
</protein>
<organism evidence="2 3">
    <name type="scientific">Actinomadura litoris</name>
    <dbReference type="NCBI Taxonomy" id="2678616"/>
    <lineage>
        <taxon>Bacteria</taxon>
        <taxon>Bacillati</taxon>
        <taxon>Actinomycetota</taxon>
        <taxon>Actinomycetes</taxon>
        <taxon>Streptosporangiales</taxon>
        <taxon>Thermomonosporaceae</taxon>
        <taxon>Actinomadura</taxon>
    </lineage>
</organism>
<accession>A0A7K1KXY1</accession>
<name>A0A7K1KXY1_9ACTN</name>
<evidence type="ECO:0000313" key="2">
    <source>
        <dbReference type="EMBL" id="MUN37061.1"/>
    </source>
</evidence>
<evidence type="ECO:0000256" key="1">
    <source>
        <dbReference type="SAM" id="MobiDB-lite"/>
    </source>
</evidence>
<keyword evidence="3" id="KW-1185">Reference proteome</keyword>
<feature type="region of interest" description="Disordered" evidence="1">
    <location>
        <begin position="107"/>
        <end position="142"/>
    </location>
</feature>
<dbReference type="EMBL" id="WOFH01000003">
    <property type="protein sequence ID" value="MUN37061.1"/>
    <property type="molecule type" value="Genomic_DNA"/>
</dbReference>
<feature type="compositionally biased region" description="Low complexity" evidence="1">
    <location>
        <begin position="117"/>
        <end position="136"/>
    </location>
</feature>
<sequence>MRAPLPARLSAVDGLADPVGREDRDVCADPRGFGPLDWPGFGLPGVADGFCVGFGSGLVLVGTGVGVEVSVSEGVGVGVGDGLGSDVLVGVGSGLVLVGVGVGLVEDPPEEDGVGEGLAATGDAPDTAMTAATPAPVSTLPPIDRDRTAFTSVIPVRLVLEGDETRDE</sequence>
<evidence type="ECO:0000313" key="3">
    <source>
        <dbReference type="Proteomes" id="UP000432015"/>
    </source>
</evidence>
<dbReference type="Proteomes" id="UP000432015">
    <property type="component" value="Unassembled WGS sequence"/>
</dbReference>